<keyword evidence="1" id="KW-1133">Transmembrane helix</keyword>
<keyword evidence="1" id="KW-0472">Membrane</keyword>
<evidence type="ECO:0008006" key="4">
    <source>
        <dbReference type="Google" id="ProtNLM"/>
    </source>
</evidence>
<feature type="transmembrane region" description="Helical" evidence="1">
    <location>
        <begin position="283"/>
        <end position="304"/>
    </location>
</feature>
<evidence type="ECO:0000313" key="2">
    <source>
        <dbReference type="EMBL" id="KAK8893258.1"/>
    </source>
</evidence>
<keyword evidence="1" id="KW-0812">Transmembrane</keyword>
<sequence length="351" mass="38696">MNCNVPDNGGCIFIQNKETEISISGSSFIHSASAKTGGALFLDIKKSDFSNCCIQNCTSKESASSICVRGVDQMVDNLISNTAITLCDCNKSTIEISQGNQNIYLVNPNQDKSMVSLFNVVDNIGEITLDFQYSLEVTSVMKSNFINNTNIHSKGYILISSGQWDFRYCIFLRNKGTAFHHLSDDISFISCSFDIPLPTESMFITRDIHYVTDCPLNKIEDLYLGFCPAFGTPTSPMPSPTPGITIKEPLPHSFSANPQSQTISYTNTYPATQTIQIQNKNGFFTLLLLPITIIGLAALTFMICSSIIKPSFDPNDENNPIMNGVDEQDIIDIVGEEEEMPSNNDDNNNSE</sequence>
<keyword evidence="3" id="KW-1185">Reference proteome</keyword>
<name>A0ABR2KQ18_9EUKA</name>
<reference evidence="2 3" key="1">
    <citation type="submission" date="2024-04" db="EMBL/GenBank/DDBJ databases">
        <title>Tritrichomonas musculus Genome.</title>
        <authorList>
            <person name="Alves-Ferreira E."/>
            <person name="Grigg M."/>
            <person name="Lorenzi H."/>
            <person name="Galac M."/>
        </authorList>
    </citation>
    <scope>NUCLEOTIDE SEQUENCE [LARGE SCALE GENOMIC DNA]</scope>
    <source>
        <strain evidence="2 3">EAF2021</strain>
    </source>
</reference>
<dbReference type="EMBL" id="JAPFFF010000003">
    <property type="protein sequence ID" value="KAK8893258.1"/>
    <property type="molecule type" value="Genomic_DNA"/>
</dbReference>
<accession>A0ABR2KQ18</accession>
<organism evidence="2 3">
    <name type="scientific">Tritrichomonas musculus</name>
    <dbReference type="NCBI Taxonomy" id="1915356"/>
    <lineage>
        <taxon>Eukaryota</taxon>
        <taxon>Metamonada</taxon>
        <taxon>Parabasalia</taxon>
        <taxon>Tritrichomonadida</taxon>
        <taxon>Tritrichomonadidae</taxon>
        <taxon>Tritrichomonas</taxon>
    </lineage>
</organism>
<comment type="caution">
    <text evidence="2">The sequence shown here is derived from an EMBL/GenBank/DDBJ whole genome shotgun (WGS) entry which is preliminary data.</text>
</comment>
<protein>
    <recommendedName>
        <fullName evidence="4">Right handed beta helix domain-containing protein</fullName>
    </recommendedName>
</protein>
<evidence type="ECO:0000256" key="1">
    <source>
        <dbReference type="SAM" id="Phobius"/>
    </source>
</evidence>
<evidence type="ECO:0000313" key="3">
    <source>
        <dbReference type="Proteomes" id="UP001470230"/>
    </source>
</evidence>
<proteinExistence type="predicted"/>
<dbReference type="Proteomes" id="UP001470230">
    <property type="component" value="Unassembled WGS sequence"/>
</dbReference>
<gene>
    <name evidence="2" type="ORF">M9Y10_021675</name>
</gene>